<dbReference type="EMBL" id="JAHKSW010000016">
    <property type="protein sequence ID" value="KAG7322275.1"/>
    <property type="molecule type" value="Genomic_DNA"/>
</dbReference>
<evidence type="ECO:0000313" key="1">
    <source>
        <dbReference type="EMBL" id="KAG7322275.1"/>
    </source>
</evidence>
<protein>
    <submittedName>
        <fullName evidence="1">Uncharacterized protein</fullName>
    </submittedName>
</protein>
<accession>A0A9D3NJS3</accession>
<dbReference type="Proteomes" id="UP000824219">
    <property type="component" value="Linkage Group LG16"/>
</dbReference>
<sequence>MREREQPSATHCLSRGISALTSPSALWLRSTDRWAEHRSRLATGSLSTCAPARGTVTETQLRHGGRLFFLKEDWMSDWKTEKNKGKRREAV</sequence>
<gene>
    <name evidence="1" type="ORF">KOW79_013621</name>
</gene>
<keyword evidence="2" id="KW-1185">Reference proteome</keyword>
<organism evidence="1 2">
    <name type="scientific">Hemibagrus wyckioides</name>
    <dbReference type="NCBI Taxonomy" id="337641"/>
    <lineage>
        <taxon>Eukaryota</taxon>
        <taxon>Metazoa</taxon>
        <taxon>Chordata</taxon>
        <taxon>Craniata</taxon>
        <taxon>Vertebrata</taxon>
        <taxon>Euteleostomi</taxon>
        <taxon>Actinopterygii</taxon>
        <taxon>Neopterygii</taxon>
        <taxon>Teleostei</taxon>
        <taxon>Ostariophysi</taxon>
        <taxon>Siluriformes</taxon>
        <taxon>Bagridae</taxon>
        <taxon>Hemibagrus</taxon>
    </lineage>
</organism>
<comment type="caution">
    <text evidence="1">The sequence shown here is derived from an EMBL/GenBank/DDBJ whole genome shotgun (WGS) entry which is preliminary data.</text>
</comment>
<evidence type="ECO:0000313" key="2">
    <source>
        <dbReference type="Proteomes" id="UP000824219"/>
    </source>
</evidence>
<dbReference type="AlphaFoldDB" id="A0A9D3NJS3"/>
<proteinExistence type="predicted"/>
<reference evidence="1 2" key="1">
    <citation type="submission" date="2021-06" db="EMBL/GenBank/DDBJ databases">
        <title>Chromosome-level genome assembly of the red-tail catfish (Hemibagrus wyckioides).</title>
        <authorList>
            <person name="Shao F."/>
        </authorList>
    </citation>
    <scope>NUCLEOTIDE SEQUENCE [LARGE SCALE GENOMIC DNA]</scope>
    <source>
        <strain evidence="1">EC202008001</strain>
        <tissue evidence="1">Blood</tissue>
    </source>
</reference>
<name>A0A9D3NJS3_9TELE</name>